<organism evidence="9 10">
    <name type="scientific">SAR86 cluster bacterium</name>
    <dbReference type="NCBI Taxonomy" id="2030880"/>
    <lineage>
        <taxon>Bacteria</taxon>
        <taxon>Pseudomonadati</taxon>
        <taxon>Pseudomonadota</taxon>
        <taxon>Gammaproteobacteria</taxon>
        <taxon>SAR86 cluster</taxon>
    </lineage>
</organism>
<evidence type="ECO:0000256" key="5">
    <source>
        <dbReference type="ARBA" id="ARBA00022692"/>
    </source>
</evidence>
<dbReference type="InterPro" id="IPR003423">
    <property type="entry name" value="OMP_efflux"/>
</dbReference>
<comment type="caution">
    <text evidence="9">The sequence shown here is derived from an EMBL/GenBank/DDBJ whole genome shotgun (WGS) entry which is preliminary data.</text>
</comment>
<evidence type="ECO:0000256" key="7">
    <source>
        <dbReference type="ARBA" id="ARBA00023237"/>
    </source>
</evidence>
<keyword evidence="4" id="KW-1134">Transmembrane beta strand</keyword>
<dbReference type="InterPro" id="IPR051906">
    <property type="entry name" value="TolC-like"/>
</dbReference>
<dbReference type="AlphaFoldDB" id="A0A838YS44"/>
<dbReference type="GO" id="GO:1990281">
    <property type="term" value="C:efflux pump complex"/>
    <property type="evidence" value="ECO:0007669"/>
    <property type="project" value="TreeGrafter"/>
</dbReference>
<dbReference type="InterPro" id="IPR010130">
    <property type="entry name" value="T1SS_OMP_TolC"/>
</dbReference>
<dbReference type="EMBL" id="JACETM010000036">
    <property type="protein sequence ID" value="MBA4724253.1"/>
    <property type="molecule type" value="Genomic_DNA"/>
</dbReference>
<keyword evidence="5" id="KW-0812">Transmembrane</keyword>
<evidence type="ECO:0000256" key="1">
    <source>
        <dbReference type="ARBA" id="ARBA00004442"/>
    </source>
</evidence>
<reference evidence="9 10" key="1">
    <citation type="submission" date="2020-06" db="EMBL/GenBank/DDBJ databases">
        <title>Dysbiosis in marine aquaculture revealed through microbiome analysis: reverse ecology for environmental sustainability.</title>
        <authorList>
            <person name="Haro-Moreno J.M."/>
            <person name="Coutinho F.H."/>
            <person name="Zaragoza-Solas A."/>
            <person name="Picazo A."/>
            <person name="Almagro-Moreno S."/>
            <person name="Lopez-Perez M."/>
        </authorList>
    </citation>
    <scope>NUCLEOTIDE SEQUENCE [LARGE SCALE GENOMIC DNA]</scope>
    <source>
        <strain evidence="9">MCMED-G42</strain>
    </source>
</reference>
<dbReference type="NCBIfam" id="TIGR01844">
    <property type="entry name" value="type_I_sec_TolC"/>
    <property type="match status" value="1"/>
</dbReference>
<evidence type="ECO:0000313" key="10">
    <source>
        <dbReference type="Proteomes" id="UP000585327"/>
    </source>
</evidence>
<name>A0A838YS44_9GAMM</name>
<evidence type="ECO:0000256" key="2">
    <source>
        <dbReference type="ARBA" id="ARBA00007613"/>
    </source>
</evidence>
<evidence type="ECO:0000256" key="8">
    <source>
        <dbReference type="SAM" id="SignalP"/>
    </source>
</evidence>
<accession>A0A838YS44</accession>
<proteinExistence type="inferred from homology"/>
<keyword evidence="8" id="KW-0732">Signal</keyword>
<dbReference type="GO" id="GO:0015562">
    <property type="term" value="F:efflux transmembrane transporter activity"/>
    <property type="evidence" value="ECO:0007669"/>
    <property type="project" value="InterPro"/>
</dbReference>
<dbReference type="PANTHER" id="PTHR30026">
    <property type="entry name" value="OUTER MEMBRANE PROTEIN TOLC"/>
    <property type="match status" value="1"/>
</dbReference>
<keyword evidence="6" id="KW-0472">Membrane</keyword>
<comment type="similarity">
    <text evidence="2">Belongs to the outer membrane factor (OMF) (TC 1.B.17) family.</text>
</comment>
<sequence length="449" mass="49996">MLIKKYKNFLTVITLCILVFPLDTSAENILDIYNEALENDPTFRAAEYSYLADKEIKVQGRAALLPSVSISGNTNWNEYYQNKELTQNYNSFSSSASITQPLFRLDNWFNYKQSKSLTDAAEADFAYEQQNLLLRTAELYFGVLRAIDNLNAAISEEKAIKQQLDQAKQRFEVGLSAITGVQEAQLAYDLSKASRIRSEGSLFSAREALNALIGREVFSIDELGENLEIVAPTPTSKEQWVELALKKNFKLKAAYLRKDAAKSGARSASSNHLPKINIVGTESESETNQYNYEGFSINGQGIPVPSITGRRNYSIQLSMPIYQGGAVSSRRKQAYAQYDRTTENTLFTERSIIQEVRSQYSNVITLVANVTAQKQAVISATSALEATQVGYKVGTRNVVDLLQAEKNLYSAEKNLANAKYDYILANLRLALASGTIAPKDIVNINNLLK</sequence>
<keyword evidence="3" id="KW-0813">Transport</keyword>
<feature type="chain" id="PRO_5032439601" evidence="8">
    <location>
        <begin position="27"/>
        <end position="449"/>
    </location>
</feature>
<evidence type="ECO:0000256" key="6">
    <source>
        <dbReference type="ARBA" id="ARBA00023136"/>
    </source>
</evidence>
<keyword evidence="7" id="KW-0998">Cell outer membrane</keyword>
<dbReference type="SUPFAM" id="SSF56954">
    <property type="entry name" value="Outer membrane efflux proteins (OEP)"/>
    <property type="match status" value="1"/>
</dbReference>
<evidence type="ECO:0000256" key="4">
    <source>
        <dbReference type="ARBA" id="ARBA00022452"/>
    </source>
</evidence>
<protein>
    <submittedName>
        <fullName evidence="9">TolC family outer membrane protein</fullName>
    </submittedName>
</protein>
<dbReference type="GO" id="GO:0009279">
    <property type="term" value="C:cell outer membrane"/>
    <property type="evidence" value="ECO:0007669"/>
    <property type="project" value="UniProtKB-SubCell"/>
</dbReference>
<dbReference type="PANTHER" id="PTHR30026:SF20">
    <property type="entry name" value="OUTER MEMBRANE PROTEIN TOLC"/>
    <property type="match status" value="1"/>
</dbReference>
<dbReference type="Gene3D" id="1.20.1600.10">
    <property type="entry name" value="Outer membrane efflux proteins (OEP)"/>
    <property type="match status" value="1"/>
</dbReference>
<evidence type="ECO:0000313" key="9">
    <source>
        <dbReference type="EMBL" id="MBA4724253.1"/>
    </source>
</evidence>
<feature type="signal peptide" evidence="8">
    <location>
        <begin position="1"/>
        <end position="26"/>
    </location>
</feature>
<dbReference type="Proteomes" id="UP000585327">
    <property type="component" value="Unassembled WGS sequence"/>
</dbReference>
<gene>
    <name evidence="9" type="ORF">H2021_03440</name>
</gene>
<dbReference type="GO" id="GO:0015288">
    <property type="term" value="F:porin activity"/>
    <property type="evidence" value="ECO:0007669"/>
    <property type="project" value="TreeGrafter"/>
</dbReference>
<dbReference type="Pfam" id="PF02321">
    <property type="entry name" value="OEP"/>
    <property type="match status" value="2"/>
</dbReference>
<comment type="subcellular location">
    <subcellularLocation>
        <location evidence="1">Cell outer membrane</location>
    </subcellularLocation>
</comment>
<evidence type="ECO:0000256" key="3">
    <source>
        <dbReference type="ARBA" id="ARBA00022448"/>
    </source>
</evidence>